<dbReference type="OrthoDB" id="9780310at2"/>
<reference evidence="1 2" key="1">
    <citation type="journal article" date="2018" name="Arch. Microbiol.">
        <title>New insights into the metabolic potential of the phototrophic purple bacterium Rhodopila globiformis DSM 161(T) from its draft genome sequence and evidence for a vanadium-dependent nitrogenase.</title>
        <authorList>
            <person name="Imhoff J.F."/>
            <person name="Rahn T."/>
            <person name="Kunzel S."/>
            <person name="Neulinger S.C."/>
        </authorList>
    </citation>
    <scope>NUCLEOTIDE SEQUENCE [LARGE SCALE GENOMIC DNA]</scope>
    <source>
        <strain evidence="1 2">DSM 161</strain>
    </source>
</reference>
<gene>
    <name evidence="1" type="ORF">CCS01_27535</name>
</gene>
<dbReference type="PANTHER" id="PTHR30348">
    <property type="entry name" value="UNCHARACTERIZED PROTEIN YECE"/>
    <property type="match status" value="1"/>
</dbReference>
<dbReference type="PANTHER" id="PTHR30348:SF14">
    <property type="entry name" value="BLR8050 PROTEIN"/>
    <property type="match status" value="1"/>
</dbReference>
<dbReference type="InterPro" id="IPR002763">
    <property type="entry name" value="DUF72"/>
</dbReference>
<dbReference type="RefSeq" id="WP_104522033.1">
    <property type="nucleotide sequence ID" value="NZ_NHRY01000260.1"/>
</dbReference>
<comment type="caution">
    <text evidence="1">The sequence shown here is derived from an EMBL/GenBank/DDBJ whole genome shotgun (WGS) entry which is preliminary data.</text>
</comment>
<dbReference type="Pfam" id="PF01904">
    <property type="entry name" value="DUF72"/>
    <property type="match status" value="1"/>
</dbReference>
<dbReference type="Proteomes" id="UP000239724">
    <property type="component" value="Unassembled WGS sequence"/>
</dbReference>
<proteinExistence type="predicted"/>
<accession>A0A2S6MY56</accession>
<name>A0A2S6MY56_RHOGL</name>
<organism evidence="1 2">
    <name type="scientific">Rhodopila globiformis</name>
    <name type="common">Rhodopseudomonas globiformis</name>
    <dbReference type="NCBI Taxonomy" id="1071"/>
    <lineage>
        <taxon>Bacteria</taxon>
        <taxon>Pseudomonadati</taxon>
        <taxon>Pseudomonadota</taxon>
        <taxon>Alphaproteobacteria</taxon>
        <taxon>Acetobacterales</taxon>
        <taxon>Acetobacteraceae</taxon>
        <taxon>Rhodopila</taxon>
    </lineage>
</organism>
<evidence type="ECO:0000313" key="2">
    <source>
        <dbReference type="Proteomes" id="UP000239724"/>
    </source>
</evidence>
<keyword evidence="2" id="KW-1185">Reference proteome</keyword>
<dbReference type="AlphaFoldDB" id="A0A2S6MY56"/>
<evidence type="ECO:0008006" key="3">
    <source>
        <dbReference type="Google" id="ProtNLM"/>
    </source>
</evidence>
<dbReference type="SUPFAM" id="SSF117396">
    <property type="entry name" value="TM1631-like"/>
    <property type="match status" value="1"/>
</dbReference>
<dbReference type="InterPro" id="IPR036520">
    <property type="entry name" value="UPF0759_sf"/>
</dbReference>
<evidence type="ECO:0000313" key="1">
    <source>
        <dbReference type="EMBL" id="PPQ27303.1"/>
    </source>
</evidence>
<protein>
    <recommendedName>
        <fullName evidence="3">DUF72 domain-containing protein</fullName>
    </recommendedName>
</protein>
<sequence length="258" mass="28158">MPRLEVNTPTTPTFRIGTAGWSIPKTCASAFGGEGTYLQRYARVLPAVEIDTSFYRPHKPATYARWAASVPPGFRFAVKLPREITHIRRLVGIEEALGRFLEEAQALGGALGPLLVQLPPSLGFDSTVAAGFFGSLRARFGGLVVCEPRHASWFTDAVDALLSDVQVARAAADPPPVPRAVMPGGWPGLIYRRLHGSPQMYHSAYGPDAVAAVARQMQETAVPDREDWCIFDNTALGEATPNALDLLHRLPIMWETQR</sequence>
<dbReference type="EMBL" id="NHRY01000260">
    <property type="protein sequence ID" value="PPQ27303.1"/>
    <property type="molecule type" value="Genomic_DNA"/>
</dbReference>
<dbReference type="Gene3D" id="3.20.20.410">
    <property type="entry name" value="Protein of unknown function UPF0759"/>
    <property type="match status" value="1"/>
</dbReference>